<sequence length="203" mass="21978">MLILLLLLIACEGQLSSGDGGVSSDTSPEHQSMMDEINKLHEDVADLNEELASMKSKHQSVAFFSYLTDNIVDPPVGTHVAFRGVDVNTGGAYDATTGVFTAPVSGTYSLGFTASVKPETSPHGIHFVLMKNGSHEMHVFLDGRTQIWLQRYSNTVVHLNEGDTVWMEIISVEGSNTVAGRGGNLDGEDDYNTNFMGFLIHAD</sequence>
<evidence type="ECO:0000256" key="2">
    <source>
        <dbReference type="ARBA" id="ARBA00022525"/>
    </source>
</evidence>
<feature type="domain" description="C1q" evidence="5">
    <location>
        <begin position="56"/>
        <end position="203"/>
    </location>
</feature>
<dbReference type="Pfam" id="PF00386">
    <property type="entry name" value="C1q"/>
    <property type="match status" value="1"/>
</dbReference>
<dbReference type="SMART" id="SM00110">
    <property type="entry name" value="C1Q"/>
    <property type="match status" value="1"/>
</dbReference>
<evidence type="ECO:0000256" key="4">
    <source>
        <dbReference type="SAM" id="SignalP"/>
    </source>
</evidence>
<dbReference type="InterPro" id="IPR050392">
    <property type="entry name" value="Collagen/C1q_domain"/>
</dbReference>
<dbReference type="EnsemblMetazoa" id="G2258.1">
    <property type="protein sequence ID" value="G2258.1:cds"/>
    <property type="gene ID" value="G2258"/>
</dbReference>
<evidence type="ECO:0000256" key="3">
    <source>
        <dbReference type="SAM" id="Coils"/>
    </source>
</evidence>
<keyword evidence="7" id="KW-1185">Reference proteome</keyword>
<evidence type="ECO:0000313" key="6">
    <source>
        <dbReference type="EnsemblMetazoa" id="G2258.1:cds"/>
    </source>
</evidence>
<name>A0A8W8K623_MAGGI</name>
<dbReference type="GO" id="GO:0005581">
    <property type="term" value="C:collagen trimer"/>
    <property type="evidence" value="ECO:0007669"/>
    <property type="project" value="UniProtKB-KW"/>
</dbReference>
<dbReference type="SUPFAM" id="SSF49842">
    <property type="entry name" value="TNF-like"/>
    <property type="match status" value="1"/>
</dbReference>
<keyword evidence="2" id="KW-0964">Secreted</keyword>
<keyword evidence="3" id="KW-0175">Coiled coil</keyword>
<dbReference type="OrthoDB" id="6102353at2759"/>
<comment type="subcellular location">
    <subcellularLocation>
        <location evidence="1">Secreted</location>
    </subcellularLocation>
</comment>
<dbReference type="PRINTS" id="PR00007">
    <property type="entry name" value="COMPLEMNTC1Q"/>
</dbReference>
<dbReference type="PANTHER" id="PTHR15427:SF33">
    <property type="entry name" value="COLLAGEN IV NC1 DOMAIN-CONTAINING PROTEIN"/>
    <property type="match status" value="1"/>
</dbReference>
<feature type="chain" id="PRO_5036491431" description="C1q domain-containing protein" evidence="4">
    <location>
        <begin position="19"/>
        <end position="203"/>
    </location>
</feature>
<organism evidence="6 7">
    <name type="scientific">Magallana gigas</name>
    <name type="common">Pacific oyster</name>
    <name type="synonym">Crassostrea gigas</name>
    <dbReference type="NCBI Taxonomy" id="29159"/>
    <lineage>
        <taxon>Eukaryota</taxon>
        <taxon>Metazoa</taxon>
        <taxon>Spiralia</taxon>
        <taxon>Lophotrochozoa</taxon>
        <taxon>Mollusca</taxon>
        <taxon>Bivalvia</taxon>
        <taxon>Autobranchia</taxon>
        <taxon>Pteriomorphia</taxon>
        <taxon>Ostreida</taxon>
        <taxon>Ostreoidea</taxon>
        <taxon>Ostreidae</taxon>
        <taxon>Magallana</taxon>
    </lineage>
</organism>
<dbReference type="PROSITE" id="PS50871">
    <property type="entry name" value="C1Q"/>
    <property type="match status" value="1"/>
</dbReference>
<feature type="signal peptide" evidence="4">
    <location>
        <begin position="1"/>
        <end position="18"/>
    </location>
</feature>
<feature type="coiled-coil region" evidence="3">
    <location>
        <begin position="30"/>
        <end position="57"/>
    </location>
</feature>
<evidence type="ECO:0000256" key="1">
    <source>
        <dbReference type="ARBA" id="ARBA00004613"/>
    </source>
</evidence>
<dbReference type="Proteomes" id="UP000005408">
    <property type="component" value="Unassembled WGS sequence"/>
</dbReference>
<keyword evidence="4" id="KW-0732">Signal</keyword>
<proteinExistence type="predicted"/>
<dbReference type="AlphaFoldDB" id="A0A8W8K623"/>
<protein>
    <recommendedName>
        <fullName evidence="5">C1q domain-containing protein</fullName>
    </recommendedName>
</protein>
<dbReference type="InterPro" id="IPR008983">
    <property type="entry name" value="Tumour_necrosis_fac-like_dom"/>
</dbReference>
<evidence type="ECO:0000313" key="7">
    <source>
        <dbReference type="Proteomes" id="UP000005408"/>
    </source>
</evidence>
<evidence type="ECO:0000259" key="5">
    <source>
        <dbReference type="PROSITE" id="PS50871"/>
    </source>
</evidence>
<reference evidence="6" key="1">
    <citation type="submission" date="2022-08" db="UniProtKB">
        <authorList>
            <consortium name="EnsemblMetazoa"/>
        </authorList>
    </citation>
    <scope>IDENTIFICATION</scope>
    <source>
        <strain evidence="6">05x7-T-G4-1.051#20</strain>
    </source>
</reference>
<accession>A0A8W8K623</accession>
<dbReference type="PANTHER" id="PTHR15427">
    <property type="entry name" value="EMILIN ELASTIN MICROFIBRIL INTERFACE-LOCATED PROTEIN ELASTIN MICROFIBRIL INTERFACER"/>
    <property type="match status" value="1"/>
</dbReference>
<dbReference type="InterPro" id="IPR001073">
    <property type="entry name" value="C1q_dom"/>
</dbReference>
<dbReference type="Gene3D" id="2.60.120.40">
    <property type="match status" value="1"/>
</dbReference>